<organism evidence="2 3">
    <name type="scientific">Xanthomonas melonis</name>
    <dbReference type="NCBI Taxonomy" id="56456"/>
    <lineage>
        <taxon>Bacteria</taxon>
        <taxon>Pseudomonadati</taxon>
        <taxon>Pseudomonadota</taxon>
        <taxon>Gammaproteobacteria</taxon>
        <taxon>Lysobacterales</taxon>
        <taxon>Lysobacteraceae</taxon>
        <taxon>Xanthomonas</taxon>
    </lineage>
</organism>
<feature type="region of interest" description="Disordered" evidence="1">
    <location>
        <begin position="141"/>
        <end position="173"/>
    </location>
</feature>
<dbReference type="EMBL" id="JAFFQI010000190">
    <property type="protein sequence ID" value="MCD0266682.1"/>
    <property type="molecule type" value="Genomic_DNA"/>
</dbReference>
<comment type="caution">
    <text evidence="2">The sequence shown here is derived from an EMBL/GenBank/DDBJ whole genome shotgun (WGS) entry which is preliminary data.</text>
</comment>
<accession>A0ABS8NUT3</accession>
<feature type="region of interest" description="Disordered" evidence="1">
    <location>
        <begin position="1"/>
        <end position="29"/>
    </location>
</feature>
<keyword evidence="3" id="KW-1185">Reference proteome</keyword>
<evidence type="ECO:0000313" key="3">
    <source>
        <dbReference type="Proteomes" id="UP001430396"/>
    </source>
</evidence>
<feature type="region of interest" description="Disordered" evidence="1">
    <location>
        <begin position="231"/>
        <end position="278"/>
    </location>
</feature>
<proteinExistence type="predicted"/>
<gene>
    <name evidence="2" type="ORF">JWH11_09610</name>
</gene>
<sequence>MLLKRQGNGLSRGSDNVSNDGVVKRQRSARIQQRAQSEMGALLNSAYGHDRPTLIVGDITPSLYRPLTQGNDGRYYTSTQARREIERTIDSTARTYASEDELPALAQQMLQRSRSTGRSMLHFSSRTANTGYRTGQDVTYTEVTGADHSGTRTANDTPRPRSPPPMSTGEELPVPNLRYEQTHQSAYSFTGLPGSTVHAPTQANQAADTNLERFVGRSPGGFIVREDTYERSSLSAFRPTGGGRYEGRSVSYMRRLSVPDDTNAPHTDGSGPKDHSTK</sequence>
<name>A0ABS8NUT3_9XANT</name>
<protein>
    <submittedName>
        <fullName evidence="2">Uncharacterized protein</fullName>
    </submittedName>
</protein>
<feature type="region of interest" description="Disordered" evidence="1">
    <location>
        <begin position="188"/>
        <end position="212"/>
    </location>
</feature>
<evidence type="ECO:0000256" key="1">
    <source>
        <dbReference type="SAM" id="MobiDB-lite"/>
    </source>
</evidence>
<evidence type="ECO:0000313" key="2">
    <source>
        <dbReference type="EMBL" id="MCD0266682.1"/>
    </source>
</evidence>
<feature type="compositionally biased region" description="Polar residues" evidence="1">
    <location>
        <begin position="8"/>
        <end position="19"/>
    </location>
</feature>
<dbReference type="RefSeq" id="WP_230429154.1">
    <property type="nucleotide sequence ID" value="NZ_JAFFQI010000190.1"/>
</dbReference>
<reference evidence="2" key="1">
    <citation type="submission" date="2021-02" db="EMBL/GenBank/DDBJ databases">
        <title>Copper resistance gene diversity in local Xanthomonas species at agrochemical polluted sites in Trinidad, Trinidad and Tobago.</title>
        <authorList>
            <person name="Ramnarine S.D.B.J."/>
            <person name="Ramsubhag A."/>
            <person name="Jayaraman J."/>
        </authorList>
    </citation>
    <scope>NUCLEOTIDE SEQUENCE</scope>
    <source>
        <strain evidence="2">CaNP6A</strain>
    </source>
</reference>
<feature type="compositionally biased region" description="Polar residues" evidence="1">
    <location>
        <begin position="198"/>
        <end position="208"/>
    </location>
</feature>
<dbReference type="Proteomes" id="UP001430396">
    <property type="component" value="Unassembled WGS sequence"/>
</dbReference>